<protein>
    <submittedName>
        <fullName evidence="1">Uncharacterized protein</fullName>
    </submittedName>
</protein>
<comment type="caution">
    <text evidence="1">The sequence shown here is derived from an EMBL/GenBank/DDBJ whole genome shotgun (WGS) entry which is preliminary data.</text>
</comment>
<evidence type="ECO:0000313" key="2">
    <source>
        <dbReference type="Proteomes" id="UP001216150"/>
    </source>
</evidence>
<keyword evidence="2" id="KW-1185">Reference proteome</keyword>
<name>A0AAD6GPN8_9EURO</name>
<dbReference type="EMBL" id="JAQJAC010000007">
    <property type="protein sequence ID" value="KAJ5579334.1"/>
    <property type="molecule type" value="Genomic_DNA"/>
</dbReference>
<evidence type="ECO:0000313" key="1">
    <source>
        <dbReference type="EMBL" id="KAJ5579334.1"/>
    </source>
</evidence>
<accession>A0AAD6GPN8</accession>
<proteinExistence type="predicted"/>
<reference evidence="1 2" key="1">
    <citation type="journal article" date="2023" name="IMA Fungus">
        <title>Comparative genomic study of the Penicillium genus elucidates a diverse pangenome and 15 lateral gene transfer events.</title>
        <authorList>
            <person name="Petersen C."/>
            <person name="Sorensen T."/>
            <person name="Nielsen M.R."/>
            <person name="Sondergaard T.E."/>
            <person name="Sorensen J.L."/>
            <person name="Fitzpatrick D.A."/>
            <person name="Frisvad J.C."/>
            <person name="Nielsen K.L."/>
        </authorList>
    </citation>
    <scope>NUCLEOTIDE SEQUENCE [LARGE SCALE GENOMIC DNA]</scope>
    <source>
        <strain evidence="1 2">IBT 29057</strain>
    </source>
</reference>
<organism evidence="1 2">
    <name type="scientific">Penicillium hetheringtonii</name>
    <dbReference type="NCBI Taxonomy" id="911720"/>
    <lineage>
        <taxon>Eukaryota</taxon>
        <taxon>Fungi</taxon>
        <taxon>Dikarya</taxon>
        <taxon>Ascomycota</taxon>
        <taxon>Pezizomycotina</taxon>
        <taxon>Eurotiomycetes</taxon>
        <taxon>Eurotiomycetidae</taxon>
        <taxon>Eurotiales</taxon>
        <taxon>Aspergillaceae</taxon>
        <taxon>Penicillium</taxon>
    </lineage>
</organism>
<dbReference type="Proteomes" id="UP001216150">
    <property type="component" value="Unassembled WGS sequence"/>
</dbReference>
<sequence length="85" mass="9992">MWFSSWEKDKLVNPPRQKRISLIGCRGDWFDLDAANDETMDKEPLIWTTKRLTAPEYHRDWFRHWVGVADTARSWTEVNGGARAA</sequence>
<gene>
    <name evidence="1" type="ORF">N7450_008201</name>
</gene>
<dbReference type="AlphaFoldDB" id="A0AAD6GPN8"/>